<protein>
    <recommendedName>
        <fullName evidence="1">Methyltransferase type 11 domain-containing protein</fullName>
    </recommendedName>
</protein>
<dbReference type="GO" id="GO:0008757">
    <property type="term" value="F:S-adenosylmethionine-dependent methyltransferase activity"/>
    <property type="evidence" value="ECO:0007669"/>
    <property type="project" value="InterPro"/>
</dbReference>
<feature type="domain" description="Methyltransferase type 11" evidence="1">
    <location>
        <begin position="39"/>
        <end position="134"/>
    </location>
</feature>
<dbReference type="Gene3D" id="3.40.50.150">
    <property type="entry name" value="Vaccinia Virus protein VP39"/>
    <property type="match status" value="1"/>
</dbReference>
<dbReference type="InterPro" id="IPR013216">
    <property type="entry name" value="Methyltransf_11"/>
</dbReference>
<sequence>MAGLFDKQAEIYVDARPCYPREWYSMLAAQTTLHALAWDVGTGNGQAALGVAEYYDQVIGSDVSEPQLKCGMPHPRVRYLHTPLSMSDDELVTLIGGEGSVDLVTVAQAVHWFDLPRFYNIVTRVLQKPGGLLAVWGYGGIVVSPEFDPIMKRFFDTTLPFWNADAKGLFDGYRTLPFPFENVGLGSEGNPLLLDIPTRLSFDGILGMFRSWSAVNTAKQRGVNLLSEEVVKELENAWGGPNLVRPVIYKAFMLAGKVKL</sequence>
<evidence type="ECO:0000313" key="2">
    <source>
        <dbReference type="EMBL" id="KAK2973502.1"/>
    </source>
</evidence>
<dbReference type="AlphaFoldDB" id="A0AA88UFN2"/>
<dbReference type="InterPro" id="IPR029063">
    <property type="entry name" value="SAM-dependent_MTases_sf"/>
</dbReference>
<dbReference type="PANTHER" id="PTHR44575">
    <property type="entry name" value="OS01G0589200 PROTEIN"/>
    <property type="match status" value="1"/>
</dbReference>
<dbReference type="SUPFAM" id="SSF53335">
    <property type="entry name" value="S-adenosyl-L-methionine-dependent methyltransferases"/>
    <property type="match status" value="1"/>
</dbReference>
<organism evidence="2 3">
    <name type="scientific">Escallonia rubra</name>
    <dbReference type="NCBI Taxonomy" id="112253"/>
    <lineage>
        <taxon>Eukaryota</taxon>
        <taxon>Viridiplantae</taxon>
        <taxon>Streptophyta</taxon>
        <taxon>Embryophyta</taxon>
        <taxon>Tracheophyta</taxon>
        <taxon>Spermatophyta</taxon>
        <taxon>Magnoliopsida</taxon>
        <taxon>eudicotyledons</taxon>
        <taxon>Gunneridae</taxon>
        <taxon>Pentapetalae</taxon>
        <taxon>asterids</taxon>
        <taxon>campanulids</taxon>
        <taxon>Escalloniales</taxon>
        <taxon>Escalloniaceae</taxon>
        <taxon>Escallonia</taxon>
    </lineage>
</organism>
<dbReference type="GO" id="GO:0009820">
    <property type="term" value="P:alkaloid metabolic process"/>
    <property type="evidence" value="ECO:0007669"/>
    <property type="project" value="UniProtKB-KW"/>
</dbReference>
<dbReference type="PANTHER" id="PTHR44575:SF7">
    <property type="entry name" value="METHYLTRANSFERASE TYPE 11 DOMAIN-CONTAINING PROTEIN"/>
    <property type="match status" value="1"/>
</dbReference>
<comment type="caution">
    <text evidence="2">The sequence shown here is derived from an EMBL/GenBank/DDBJ whole genome shotgun (WGS) entry which is preliminary data.</text>
</comment>
<keyword evidence="3" id="KW-1185">Reference proteome</keyword>
<gene>
    <name evidence="2" type="ORF">RJ640_020164</name>
</gene>
<dbReference type="Pfam" id="PF08241">
    <property type="entry name" value="Methyltransf_11"/>
    <property type="match status" value="1"/>
</dbReference>
<name>A0AA88UFN2_9ASTE</name>
<reference evidence="2" key="1">
    <citation type="submission" date="2022-12" db="EMBL/GenBank/DDBJ databases">
        <title>Draft genome assemblies for two species of Escallonia (Escalloniales).</title>
        <authorList>
            <person name="Chanderbali A."/>
            <person name="Dervinis C."/>
            <person name="Anghel I."/>
            <person name="Soltis D."/>
            <person name="Soltis P."/>
            <person name="Zapata F."/>
        </authorList>
    </citation>
    <scope>NUCLEOTIDE SEQUENCE</scope>
    <source>
        <strain evidence="2">UCBG92.1500</strain>
        <tissue evidence="2">Leaf</tissue>
    </source>
</reference>
<evidence type="ECO:0000259" key="1">
    <source>
        <dbReference type="Pfam" id="PF08241"/>
    </source>
</evidence>
<accession>A0AA88UFN2</accession>
<proteinExistence type="predicted"/>
<evidence type="ECO:0000313" key="3">
    <source>
        <dbReference type="Proteomes" id="UP001187471"/>
    </source>
</evidence>
<dbReference type="EMBL" id="JAVXUO010002412">
    <property type="protein sequence ID" value="KAK2973502.1"/>
    <property type="molecule type" value="Genomic_DNA"/>
</dbReference>
<dbReference type="Proteomes" id="UP001187471">
    <property type="component" value="Unassembled WGS sequence"/>
</dbReference>
<dbReference type="CDD" id="cd02440">
    <property type="entry name" value="AdoMet_MTases"/>
    <property type="match status" value="1"/>
</dbReference>